<sequence length="1474" mass="156372">MSGWQAVNAFPNLTFVDPLSMREIPGTNQFLLVGKNGQLWRFDNNPAVTQGQVVKVLEWVANTQSSEDQGFYSAVFHPQFGQSGSPNANYVYVCYNNKPALSGADANHSFWRVSRFTWQPASGTLDPASEYVLINQYDRCRWHNGGAMFFGNDGFLYVDCGDGGDSAEGGGLNGADGALSRTQRLDWGLFSGVFRIDVNNDPTKSHAIRRQPQSPTNKPAGWPASFSQGYGIPNDNPWLDAGGSRLEEYWSLGLRSPHTMHYDATNGDIWIGDVGEGSREEMTRAPKGSNAQWGFKEGSINGPGAVPAPVIGTQEIPGYDYSHSEGSCIIGGMRYRGAKWNSLLGGKLLFGDHVRGRIWTATLDSGGGAPVVEEIVSGFHTGDKAGLGNFCTDSAGEVYLMDLNGTNNAGGTIRKLTTAGIANEPPQFLSQTGVFTNLATLTTAAGVIPYSVANPLWSDAAAKKRWIILPNDGSHNTAAEKITFSEEGNWVFPAGTVFVKHFEVALDENNPASVKRLETRFLICTDAGGKYGVTYKWNAAGTDAELMTSGLSESYNVALAGGGVETRNWSYPSRADCLLCHNAAAGQALGVRTHALNKTFHYNATGRDANQLATFNALGMFDVTLTAAQIENFIEARAIDDTTAPIEHRVRSYLDSNCSHCHQPGSTVPYFDARLGTPLKVQGLVNGVIQGHFDLGPNGRYMKPGDADLSAVHVRMSNVNNGAAMPPLAKNVVDQKAVTLVHDYLQGLNSAEFILTPASPMARYVKLTAGTTAADTEVNGNAWSSVGEFSILGGDGAAIPISVLSVYQVDSEETVNEMAPATRAIDGDPNTFWHTEWGGPDPVGPHFITIDLGSLRSVGGFIYTPRQNSQNGRIKAYKVEYSTDATNWTQMTSGTWPNSTASQTYTGLVGHRRARCQIAGPSATVSGPFDVTVVFDYDVTDFTASDLQVTGGTVTGLRGKGYYYVARISPTAANVTVSVPADAVNPDGLGSRASSALAVGYVDNQPPVPVFTSVPAQVNGSFQVSLNFGEAVTGLNAADFTVINGTLGSIVPNGAAYTITVTPSVSGAVGLELRDGAVTDLAGNVMGEGKVASTMFVPWRTVFEAESGTITGGFVQVADASASGGNYVWVPQDSRAGVTTLNTALKISYNVIIPRTGQYLVHGLVRSDDQSSDSLYIGFDGATPSDWHTNQTAGQVGSLQFLWDVANSSRAPATNPTIFNLTAGSHTMEIYGRDDGTRLDRLEIRSLRPLPLWSGPALVIGGPFNATLSFSETVTGLVAGDISITGGQILSVTGSDDTYTVQVQPTASTVTMMLPDNSVLDSGGSGNHASENYSVIFRTTYEEWALSHGVNGSAASQLADEDGDGIAKLLEFAFNLNPTASDRSTYNPAVLPGSGLPRMIVGSGPTLSLQYLRRKGVAGLSYTAQFGATLADFANASGTAVVESIDDDWERVTISDSGAGAPSRFGRVVVTLAP</sequence>
<organism evidence="2 3">
    <name type="scientific">Luteolibacter soli</name>
    <dbReference type="NCBI Taxonomy" id="3135280"/>
    <lineage>
        <taxon>Bacteria</taxon>
        <taxon>Pseudomonadati</taxon>
        <taxon>Verrucomicrobiota</taxon>
        <taxon>Verrucomicrobiia</taxon>
        <taxon>Verrucomicrobiales</taxon>
        <taxon>Verrucomicrobiaceae</taxon>
        <taxon>Luteolibacter</taxon>
    </lineage>
</organism>
<feature type="domain" description="F5/8 type C" evidence="1">
    <location>
        <begin position="786"/>
        <end position="891"/>
    </location>
</feature>
<comment type="caution">
    <text evidence="2">The sequence shown here is derived from an EMBL/GenBank/DDBJ whole genome shotgun (WGS) entry which is preliminary data.</text>
</comment>
<dbReference type="Pfam" id="PF19078">
    <property type="entry name" value="Big_12"/>
    <property type="match status" value="3"/>
</dbReference>
<dbReference type="PANTHER" id="PTHR19328">
    <property type="entry name" value="HEDGEHOG-INTERACTING PROTEIN"/>
    <property type="match status" value="1"/>
</dbReference>
<reference evidence="2 3" key="1">
    <citation type="submission" date="2024-04" db="EMBL/GenBank/DDBJ databases">
        <title>Luteolibacter sp. isolated from soil.</title>
        <authorList>
            <person name="An J."/>
        </authorList>
    </citation>
    <scope>NUCLEOTIDE SEQUENCE [LARGE SCALE GENOMIC DNA]</scope>
    <source>
        <strain evidence="2 3">Y139</strain>
    </source>
</reference>
<dbReference type="InterPro" id="IPR011042">
    <property type="entry name" value="6-blade_b-propeller_TolB-like"/>
</dbReference>
<dbReference type="Gene3D" id="2.120.10.30">
    <property type="entry name" value="TolB, C-terminal domain"/>
    <property type="match status" value="1"/>
</dbReference>
<dbReference type="Gene3D" id="2.60.120.260">
    <property type="entry name" value="Galactose-binding domain-like"/>
    <property type="match status" value="2"/>
</dbReference>
<proteinExistence type="predicted"/>
<evidence type="ECO:0000259" key="1">
    <source>
        <dbReference type="PROSITE" id="PS50022"/>
    </source>
</evidence>
<dbReference type="InterPro" id="IPR044048">
    <property type="entry name" value="Big_12"/>
</dbReference>
<dbReference type="CDD" id="cd02795">
    <property type="entry name" value="CBM6-CBM35-CBM36_like"/>
    <property type="match status" value="1"/>
</dbReference>
<name>A0ABU9ARD2_9BACT</name>
<gene>
    <name evidence="2" type="ORF">WKV53_02630</name>
</gene>
<dbReference type="PROSITE" id="PS50022">
    <property type="entry name" value="FA58C_3"/>
    <property type="match status" value="1"/>
</dbReference>
<dbReference type="EMBL" id="JBBUKT010000001">
    <property type="protein sequence ID" value="MEK7949372.1"/>
    <property type="molecule type" value="Genomic_DNA"/>
</dbReference>
<dbReference type="InterPro" id="IPR012938">
    <property type="entry name" value="Glc/Sorbosone_DH"/>
</dbReference>
<dbReference type="PANTHER" id="PTHR19328:SF75">
    <property type="entry name" value="ALDOSE SUGAR DEHYDROGENASE YLII"/>
    <property type="match status" value="1"/>
</dbReference>
<dbReference type="Proteomes" id="UP001371305">
    <property type="component" value="Unassembled WGS sequence"/>
</dbReference>
<dbReference type="InterPro" id="IPR008979">
    <property type="entry name" value="Galactose-bd-like_sf"/>
</dbReference>
<dbReference type="InterPro" id="IPR000421">
    <property type="entry name" value="FA58C"/>
</dbReference>
<protein>
    <submittedName>
        <fullName evidence="2">Ig-like domain-containing protein</fullName>
    </submittedName>
</protein>
<accession>A0ABU9ARD2</accession>
<evidence type="ECO:0000313" key="2">
    <source>
        <dbReference type="EMBL" id="MEK7949372.1"/>
    </source>
</evidence>
<dbReference type="Pfam" id="PF07995">
    <property type="entry name" value="GSDH"/>
    <property type="match status" value="2"/>
</dbReference>
<evidence type="ECO:0000313" key="3">
    <source>
        <dbReference type="Proteomes" id="UP001371305"/>
    </source>
</evidence>
<keyword evidence="3" id="KW-1185">Reference proteome</keyword>
<dbReference type="SUPFAM" id="SSF49785">
    <property type="entry name" value="Galactose-binding domain-like"/>
    <property type="match status" value="1"/>
</dbReference>
<dbReference type="Pfam" id="PF00754">
    <property type="entry name" value="F5_F8_type_C"/>
    <property type="match status" value="1"/>
</dbReference>